<sequence length="526" mass="59372">MTKRRLVALFRANLIYANPQQTIQARKKGKSEGSLTRYLLTQYIWMSLVFLIAYGAIFLAIDFSKYPGFFTSYVGIFLLITFAQSVTVIFNIFYKSKDLRDYLPLPFLKSEVFLAKFSIVALNIVPFLLPILALFIMTALKVNNIVVAIIVALITFVLFTVLTFTACLVIVSGITQTKTFQKHQNLWSTILMVGSMGGMIFGLLYLNNRSTAASSGQLVDQAILWPLYPFYNLLVRPFQLVNLLYVVGILALVALLFWIILKRIIPGFYEHAQLSSPVRRKKNKTPQSVQPIQKQLIKYNFSLIKDPALIMQYLGNSLIVPVCFIFPFLMNLGTDLSTLTPAYLSIVFVVGLAFSTLTVGPASLVGMIISLDRENYVFIKSLPFSLKRYLKIKFFSMTLLQLAIAMILLLAVAIWVRLPLLLLLSLLVGTFIGITSASLYYFYRDYRLLSLDWSDFSQLLSRGGGNFLVAFTYFGLFIVSAILVGITAFLSLTWPLIGNIGTIGLLVILYGVIVWHYHTKFWSRLS</sequence>
<feature type="transmembrane region" description="Helical" evidence="1">
    <location>
        <begin position="464"/>
        <end position="490"/>
    </location>
</feature>
<feature type="transmembrane region" description="Helical" evidence="1">
    <location>
        <begin position="392"/>
        <end position="416"/>
    </location>
</feature>
<protein>
    <submittedName>
        <fullName evidence="2">ABC transporter</fullName>
    </submittedName>
</protein>
<dbReference type="Proteomes" id="UP000262195">
    <property type="component" value="Unassembled WGS sequence"/>
</dbReference>
<evidence type="ECO:0000256" key="1">
    <source>
        <dbReference type="SAM" id="Phobius"/>
    </source>
</evidence>
<evidence type="ECO:0000313" key="3">
    <source>
        <dbReference type="Proteomes" id="UP000262195"/>
    </source>
</evidence>
<feature type="transmembrane region" description="Helical" evidence="1">
    <location>
        <begin position="145"/>
        <end position="174"/>
    </location>
</feature>
<keyword evidence="1" id="KW-0472">Membrane</keyword>
<feature type="transmembrane region" description="Helical" evidence="1">
    <location>
        <begin position="342"/>
        <end position="371"/>
    </location>
</feature>
<feature type="transmembrane region" description="Helical" evidence="1">
    <location>
        <begin position="186"/>
        <end position="206"/>
    </location>
</feature>
<feature type="transmembrane region" description="Helical" evidence="1">
    <location>
        <begin position="114"/>
        <end position="138"/>
    </location>
</feature>
<keyword evidence="1" id="KW-0812">Transmembrane</keyword>
<dbReference type="EMBL" id="DQHO01000007">
    <property type="protein sequence ID" value="HCS93287.1"/>
    <property type="molecule type" value="Genomic_DNA"/>
</dbReference>
<feature type="transmembrane region" description="Helical" evidence="1">
    <location>
        <begin position="496"/>
        <end position="517"/>
    </location>
</feature>
<dbReference type="AlphaFoldDB" id="A0A3D4S3A9"/>
<proteinExistence type="predicted"/>
<organism evidence="2 3">
    <name type="scientific">Bavariicoccus seileri</name>
    <dbReference type="NCBI Taxonomy" id="549685"/>
    <lineage>
        <taxon>Bacteria</taxon>
        <taxon>Bacillati</taxon>
        <taxon>Bacillota</taxon>
        <taxon>Bacilli</taxon>
        <taxon>Lactobacillales</taxon>
        <taxon>Enterococcaceae</taxon>
        <taxon>Bavariicoccus</taxon>
    </lineage>
</organism>
<dbReference type="RefSeq" id="WP_022797214.1">
    <property type="nucleotide sequence ID" value="NZ_JBQDSL010000047.1"/>
</dbReference>
<comment type="caution">
    <text evidence="2">The sequence shown here is derived from an EMBL/GenBank/DDBJ whole genome shotgun (WGS) entry which is preliminary data.</text>
</comment>
<feature type="transmembrane region" description="Helical" evidence="1">
    <location>
        <begin position="73"/>
        <end position="94"/>
    </location>
</feature>
<keyword evidence="1" id="KW-1133">Transmembrane helix</keyword>
<reference evidence="2 3" key="1">
    <citation type="journal article" date="2018" name="Nat. Biotechnol.">
        <title>A standardized bacterial taxonomy based on genome phylogeny substantially revises the tree of life.</title>
        <authorList>
            <person name="Parks D.H."/>
            <person name="Chuvochina M."/>
            <person name="Waite D.W."/>
            <person name="Rinke C."/>
            <person name="Skarshewski A."/>
            <person name="Chaumeil P.A."/>
            <person name="Hugenholtz P."/>
        </authorList>
    </citation>
    <scope>NUCLEOTIDE SEQUENCE [LARGE SCALE GENOMIC DNA]</scope>
    <source>
        <strain evidence="2">UBA11306</strain>
    </source>
</reference>
<feature type="transmembrane region" description="Helical" evidence="1">
    <location>
        <begin position="422"/>
        <end position="443"/>
    </location>
</feature>
<gene>
    <name evidence="2" type="ORF">DIW15_01085</name>
</gene>
<dbReference type="STRING" id="1121105.GCA_000421665_01968"/>
<feature type="transmembrane region" description="Helical" evidence="1">
    <location>
        <begin position="308"/>
        <end position="330"/>
    </location>
</feature>
<feature type="transmembrane region" description="Helical" evidence="1">
    <location>
        <begin position="240"/>
        <end position="261"/>
    </location>
</feature>
<evidence type="ECO:0000313" key="2">
    <source>
        <dbReference type="EMBL" id="HCS93287.1"/>
    </source>
</evidence>
<name>A0A3D4S3A9_9ENTE</name>
<feature type="transmembrane region" description="Helical" evidence="1">
    <location>
        <begin position="43"/>
        <end position="61"/>
    </location>
</feature>
<accession>A0A3D4S3A9</accession>